<dbReference type="STRING" id="1235802.C823_04477"/>
<dbReference type="AlphaFoldDB" id="N2A6D7"/>
<dbReference type="HOGENOM" id="CLU_058341_1_0_9"/>
<evidence type="ECO:0008006" key="3">
    <source>
        <dbReference type="Google" id="ProtNLM"/>
    </source>
</evidence>
<comment type="caution">
    <text evidence="1">The sequence shown here is derived from an EMBL/GenBank/DDBJ whole genome shotgun (WGS) entry which is preliminary data.</text>
</comment>
<name>N2A6D7_9FIRM</name>
<protein>
    <recommendedName>
        <fullName evidence="3">Helicase C-terminal domain-containing protein</fullName>
    </recommendedName>
</protein>
<dbReference type="Proteomes" id="UP000012589">
    <property type="component" value="Unassembled WGS sequence"/>
</dbReference>
<dbReference type="eggNOG" id="COG0553">
    <property type="taxonomic scope" value="Bacteria"/>
</dbReference>
<dbReference type="EMBL" id="AQFT01000129">
    <property type="protein sequence ID" value="EMZ21660.1"/>
    <property type="molecule type" value="Genomic_DNA"/>
</dbReference>
<dbReference type="PATRIC" id="fig|1235802.3.peg.4763"/>
<dbReference type="SUPFAM" id="SSF52540">
    <property type="entry name" value="P-loop containing nucleoside triphosphate hydrolases"/>
    <property type="match status" value="1"/>
</dbReference>
<reference evidence="1 2" key="1">
    <citation type="journal article" date="2014" name="Genome Announc.">
        <title>Draft genome sequences of the altered schaedler flora, a defined bacterial community from gnotobiotic mice.</title>
        <authorList>
            <person name="Wannemuehler M.J."/>
            <person name="Overstreet A.M."/>
            <person name="Ward D.V."/>
            <person name="Phillips G.J."/>
        </authorList>
    </citation>
    <scope>NUCLEOTIDE SEQUENCE [LARGE SCALE GENOMIC DNA]</scope>
    <source>
        <strain evidence="1 2">ASF492</strain>
    </source>
</reference>
<dbReference type="InterPro" id="IPR027417">
    <property type="entry name" value="P-loop_NTPase"/>
</dbReference>
<evidence type="ECO:0000313" key="2">
    <source>
        <dbReference type="Proteomes" id="UP000012589"/>
    </source>
</evidence>
<organism evidence="1 2">
    <name type="scientific">Eubacterium plexicaudatum ASF492</name>
    <dbReference type="NCBI Taxonomy" id="1235802"/>
    <lineage>
        <taxon>Bacteria</taxon>
        <taxon>Bacillati</taxon>
        <taxon>Bacillota</taxon>
        <taxon>Clostridia</taxon>
        <taxon>Eubacteriales</taxon>
        <taxon>Eubacteriaceae</taxon>
        <taxon>Eubacterium</taxon>
    </lineage>
</organism>
<dbReference type="Gene3D" id="3.40.50.300">
    <property type="entry name" value="P-loop containing nucleotide triphosphate hydrolases"/>
    <property type="match status" value="1"/>
</dbReference>
<gene>
    <name evidence="1" type="ORF">C823_04477</name>
</gene>
<dbReference type="PANTHER" id="PTHR41313:SF1">
    <property type="entry name" value="DNA METHYLASE ADENINE-SPECIFIC DOMAIN-CONTAINING PROTEIN"/>
    <property type="match status" value="1"/>
</dbReference>
<proteinExistence type="predicted"/>
<dbReference type="PANTHER" id="PTHR41313">
    <property type="entry name" value="ADENINE-SPECIFIC METHYLTRANSFERASE"/>
    <property type="match status" value="1"/>
</dbReference>
<sequence>MTHFDCWASRFGETVTSLELAPEGTGYRARTRFAKFFNLPELMQVFKEVADIKTADQLNLPTPEVEYHNIVTEPTAHQQAMVKELSKRAEKVHNGIDAHIDNMLRITSDGRKLGLDQRIINPLLPDDPDSKVNACIDNVHRIWTDYADTKAAQLIFCDISTPKSDGSFNIYDDIRQKLVQRGIPVEQVRFIHEANSDVQKKELFAKVRSGQVRVLIGSTQKMRAGTNVQDRLIALHHLDVPWRPSDVGRILRTFKIKKNVR</sequence>
<evidence type="ECO:0000313" key="1">
    <source>
        <dbReference type="EMBL" id="EMZ21660.1"/>
    </source>
</evidence>
<accession>N2A6D7</accession>
<dbReference type="InterPro" id="IPR052933">
    <property type="entry name" value="DNA_Protect_Modify"/>
</dbReference>
<keyword evidence="2" id="KW-1185">Reference proteome</keyword>